<dbReference type="GO" id="GO:0046872">
    <property type="term" value="F:metal ion binding"/>
    <property type="evidence" value="ECO:0007669"/>
    <property type="project" value="InterPro"/>
</dbReference>
<dbReference type="GO" id="GO:0008237">
    <property type="term" value="F:metallopeptidase activity"/>
    <property type="evidence" value="ECO:0007669"/>
    <property type="project" value="UniProtKB-KW"/>
</dbReference>
<evidence type="ECO:0000259" key="7">
    <source>
        <dbReference type="Pfam" id="PF00675"/>
    </source>
</evidence>
<protein>
    <recommendedName>
        <fullName evidence="7">Peptidase M16 N-terminal domain-containing protein</fullName>
    </recommendedName>
</protein>
<dbReference type="InterPro" id="IPR011249">
    <property type="entry name" value="Metalloenz_LuxS/M16"/>
</dbReference>
<dbReference type="InterPro" id="IPR050626">
    <property type="entry name" value="Peptidase_M16"/>
</dbReference>
<evidence type="ECO:0000256" key="5">
    <source>
        <dbReference type="ARBA" id="ARBA00023049"/>
    </source>
</evidence>
<gene>
    <name evidence="8" type="ORF">glysoja_041203</name>
</gene>
<reference evidence="8" key="1">
    <citation type="submission" date="2014-07" db="EMBL/GenBank/DDBJ databases">
        <title>Identification of a novel salt tolerance gene in wild soybean by whole-genome sequencing.</title>
        <authorList>
            <person name="Lam H.-M."/>
            <person name="Qi X."/>
            <person name="Li M.-W."/>
            <person name="Liu X."/>
            <person name="Xie M."/>
            <person name="Ni M."/>
            <person name="Xu X."/>
        </authorList>
    </citation>
    <scope>NUCLEOTIDE SEQUENCE [LARGE SCALE GENOMIC DNA]</scope>
    <source>
        <tissue evidence="8">Root</tissue>
    </source>
</reference>
<dbReference type="Gene3D" id="3.30.830.10">
    <property type="entry name" value="Metalloenzyme, LuxS/M16 peptidase-like"/>
    <property type="match status" value="1"/>
</dbReference>
<dbReference type="AlphaFoldDB" id="A0A0B2NWJ0"/>
<accession>A0A0B2NWJ0</accession>
<organism evidence="8">
    <name type="scientific">Glycine soja</name>
    <name type="common">Wild soybean</name>
    <dbReference type="NCBI Taxonomy" id="3848"/>
    <lineage>
        <taxon>Eukaryota</taxon>
        <taxon>Viridiplantae</taxon>
        <taxon>Streptophyta</taxon>
        <taxon>Embryophyta</taxon>
        <taxon>Tracheophyta</taxon>
        <taxon>Spermatophyta</taxon>
        <taxon>Magnoliopsida</taxon>
        <taxon>eudicotyledons</taxon>
        <taxon>Gunneridae</taxon>
        <taxon>Pentapetalae</taxon>
        <taxon>rosids</taxon>
        <taxon>fabids</taxon>
        <taxon>Fabales</taxon>
        <taxon>Fabaceae</taxon>
        <taxon>Papilionoideae</taxon>
        <taxon>50 kb inversion clade</taxon>
        <taxon>NPAAA clade</taxon>
        <taxon>indigoferoid/millettioid clade</taxon>
        <taxon>Phaseoleae</taxon>
        <taxon>Glycine</taxon>
        <taxon>Glycine subgen. Soja</taxon>
    </lineage>
</organism>
<feature type="transmembrane region" description="Helical" evidence="6">
    <location>
        <begin position="68"/>
        <end position="95"/>
    </location>
</feature>
<keyword evidence="3" id="KW-0378">Hydrolase</keyword>
<dbReference type="Proteomes" id="UP000053555">
    <property type="component" value="Unassembled WGS sequence"/>
</dbReference>
<comment type="similarity">
    <text evidence="1">Belongs to the peptidase M16 family.</text>
</comment>
<evidence type="ECO:0000256" key="1">
    <source>
        <dbReference type="ARBA" id="ARBA00007261"/>
    </source>
</evidence>
<dbReference type="Pfam" id="PF00675">
    <property type="entry name" value="Peptidase_M16"/>
    <property type="match status" value="1"/>
</dbReference>
<feature type="domain" description="Peptidase M16 N-terminal" evidence="7">
    <location>
        <begin position="28"/>
        <end position="62"/>
    </location>
</feature>
<dbReference type="InterPro" id="IPR011765">
    <property type="entry name" value="Pept_M16_N"/>
</dbReference>
<evidence type="ECO:0000256" key="4">
    <source>
        <dbReference type="ARBA" id="ARBA00022833"/>
    </source>
</evidence>
<feature type="non-terminal residue" evidence="8">
    <location>
        <position position="1"/>
    </location>
</feature>
<keyword evidence="4" id="KW-0862">Zinc</keyword>
<keyword evidence="2" id="KW-0645">Protease</keyword>
<keyword evidence="5" id="KW-0482">Metalloprotease</keyword>
<sequence>KKILEIKEKLEESEQVLFCRRFEEFEAHLEVHAGSIDEEEDEQGIAHMIEHVAFLGSKKREKLLGTRLCFIPCHCYISLFHFCLMLCLLLLMLAYSFPPKVRRLKDFGVTQGELTRYLDALLKDSEHLAAIIDNVSSVDNLDFIMETDALGHKVMDKRQGHESLLAVAGAVTLEEQLLLVFQKKFTLRELVKQDSRYHQLKLRMLAKLDWMNLFSQSLRYFFLQLNSLLVDLDLALEELIFFTYIYIFHCRNNFKPVLTDKLVKNQFLSVESVLNQF</sequence>
<evidence type="ECO:0000313" key="8">
    <source>
        <dbReference type="EMBL" id="KHN01526.1"/>
    </source>
</evidence>
<name>A0A0B2NWJ0_GLYSO</name>
<evidence type="ECO:0000256" key="2">
    <source>
        <dbReference type="ARBA" id="ARBA00022670"/>
    </source>
</evidence>
<dbReference type="PANTHER" id="PTHR43690">
    <property type="entry name" value="NARDILYSIN"/>
    <property type="match status" value="1"/>
</dbReference>
<keyword evidence="6" id="KW-1133">Transmembrane helix</keyword>
<dbReference type="EMBL" id="KN670962">
    <property type="protein sequence ID" value="KHN01526.1"/>
    <property type="molecule type" value="Genomic_DNA"/>
</dbReference>
<evidence type="ECO:0000256" key="3">
    <source>
        <dbReference type="ARBA" id="ARBA00022801"/>
    </source>
</evidence>
<dbReference type="MEROPS" id="M16.004"/>
<keyword evidence="6" id="KW-0812">Transmembrane</keyword>
<evidence type="ECO:0000256" key="6">
    <source>
        <dbReference type="SAM" id="Phobius"/>
    </source>
</evidence>
<dbReference type="SUPFAM" id="SSF63411">
    <property type="entry name" value="LuxS/MPP-like metallohydrolase"/>
    <property type="match status" value="1"/>
</dbReference>
<keyword evidence="6" id="KW-0472">Membrane</keyword>
<dbReference type="PANTHER" id="PTHR43690:SF33">
    <property type="entry name" value="STROMAL PROCESSING PEPTIDASE, CHLOROPLASTIC"/>
    <property type="match status" value="1"/>
</dbReference>
<dbReference type="GO" id="GO:0006508">
    <property type="term" value="P:proteolysis"/>
    <property type="evidence" value="ECO:0007669"/>
    <property type="project" value="UniProtKB-KW"/>
</dbReference>
<proteinExistence type="inferred from homology"/>